<dbReference type="EMBL" id="GBXM01075461">
    <property type="protein sequence ID" value="JAH33116.1"/>
    <property type="molecule type" value="Transcribed_RNA"/>
</dbReference>
<reference evidence="1" key="1">
    <citation type="submission" date="2014-11" db="EMBL/GenBank/DDBJ databases">
        <authorList>
            <person name="Amaro Gonzalez C."/>
        </authorList>
    </citation>
    <scope>NUCLEOTIDE SEQUENCE</scope>
</reference>
<organism evidence="1">
    <name type="scientific">Anguilla anguilla</name>
    <name type="common">European freshwater eel</name>
    <name type="synonym">Muraena anguilla</name>
    <dbReference type="NCBI Taxonomy" id="7936"/>
    <lineage>
        <taxon>Eukaryota</taxon>
        <taxon>Metazoa</taxon>
        <taxon>Chordata</taxon>
        <taxon>Craniata</taxon>
        <taxon>Vertebrata</taxon>
        <taxon>Euteleostomi</taxon>
        <taxon>Actinopterygii</taxon>
        <taxon>Neopterygii</taxon>
        <taxon>Teleostei</taxon>
        <taxon>Anguilliformes</taxon>
        <taxon>Anguillidae</taxon>
        <taxon>Anguilla</taxon>
    </lineage>
</organism>
<sequence>MDIAAPLSTSIFSFTPFTLTITI</sequence>
<evidence type="ECO:0000313" key="1">
    <source>
        <dbReference type="EMBL" id="JAH33116.1"/>
    </source>
</evidence>
<protein>
    <submittedName>
        <fullName evidence="1">Uncharacterized protein</fullName>
    </submittedName>
</protein>
<dbReference type="AlphaFoldDB" id="A0A0E9RVB0"/>
<accession>A0A0E9RVB0</accession>
<name>A0A0E9RVB0_ANGAN</name>
<reference evidence="1" key="2">
    <citation type="journal article" date="2015" name="Fish Shellfish Immunol.">
        <title>Early steps in the European eel (Anguilla anguilla)-Vibrio vulnificus interaction in the gills: Role of the RtxA13 toxin.</title>
        <authorList>
            <person name="Callol A."/>
            <person name="Pajuelo D."/>
            <person name="Ebbesson L."/>
            <person name="Teles M."/>
            <person name="MacKenzie S."/>
            <person name="Amaro C."/>
        </authorList>
    </citation>
    <scope>NUCLEOTIDE SEQUENCE</scope>
</reference>
<proteinExistence type="predicted"/>